<proteinExistence type="predicted"/>
<accession>A0A4R8QPA1</accession>
<dbReference type="Proteomes" id="UP000295083">
    <property type="component" value="Unassembled WGS sequence"/>
</dbReference>
<name>A0A4R8QPA1_9PEZI</name>
<keyword evidence="1" id="KW-0732">Signal</keyword>
<reference evidence="2 3" key="1">
    <citation type="submission" date="2018-11" db="EMBL/GenBank/DDBJ databases">
        <title>Genome sequence and assembly of Colletotrichum spinosum.</title>
        <authorList>
            <person name="Gan P."/>
            <person name="Shirasu K."/>
        </authorList>
    </citation>
    <scope>NUCLEOTIDE SEQUENCE [LARGE SCALE GENOMIC DNA]</scope>
    <source>
        <strain evidence="2 3">CBS 515.97</strain>
    </source>
</reference>
<evidence type="ECO:0008006" key="4">
    <source>
        <dbReference type="Google" id="ProtNLM"/>
    </source>
</evidence>
<organism evidence="2 3">
    <name type="scientific">Colletotrichum spinosum</name>
    <dbReference type="NCBI Taxonomy" id="1347390"/>
    <lineage>
        <taxon>Eukaryota</taxon>
        <taxon>Fungi</taxon>
        <taxon>Dikarya</taxon>
        <taxon>Ascomycota</taxon>
        <taxon>Pezizomycotina</taxon>
        <taxon>Sordariomycetes</taxon>
        <taxon>Hypocreomycetidae</taxon>
        <taxon>Glomerellales</taxon>
        <taxon>Glomerellaceae</taxon>
        <taxon>Colletotrichum</taxon>
        <taxon>Colletotrichum orbiculare species complex</taxon>
    </lineage>
</organism>
<evidence type="ECO:0000313" key="2">
    <source>
        <dbReference type="EMBL" id="TDZ39086.1"/>
    </source>
</evidence>
<protein>
    <recommendedName>
        <fullName evidence="4">Secreted protein</fullName>
    </recommendedName>
</protein>
<dbReference type="EMBL" id="QAPG01000012">
    <property type="protein sequence ID" value="TDZ39086.1"/>
    <property type="molecule type" value="Genomic_DNA"/>
</dbReference>
<sequence>MRFTTFAILAGAVATVFAGNEKAPGFCNIGVNAFCTNFQIPACRDGKTATFNAAATSANEAACKGKKNNDSCTQTFTCP</sequence>
<comment type="caution">
    <text evidence="2">The sequence shown here is derived from an EMBL/GenBank/DDBJ whole genome shotgun (WGS) entry which is preliminary data.</text>
</comment>
<dbReference type="AlphaFoldDB" id="A0A4R8QPA1"/>
<keyword evidence="3" id="KW-1185">Reference proteome</keyword>
<feature type="signal peptide" evidence="1">
    <location>
        <begin position="1"/>
        <end position="18"/>
    </location>
</feature>
<evidence type="ECO:0000313" key="3">
    <source>
        <dbReference type="Proteomes" id="UP000295083"/>
    </source>
</evidence>
<feature type="chain" id="PRO_5020747244" description="Secreted protein" evidence="1">
    <location>
        <begin position="19"/>
        <end position="79"/>
    </location>
</feature>
<evidence type="ECO:0000256" key="1">
    <source>
        <dbReference type="SAM" id="SignalP"/>
    </source>
</evidence>
<gene>
    <name evidence="2" type="ORF">C8035_v005637</name>
</gene>